<dbReference type="EMBL" id="QJKJ01002093">
    <property type="protein sequence ID" value="RDY04371.1"/>
    <property type="molecule type" value="Genomic_DNA"/>
</dbReference>
<dbReference type="InterPro" id="IPR000157">
    <property type="entry name" value="TIR_dom"/>
</dbReference>
<protein>
    <recommendedName>
        <fullName evidence="1">TIR domain-containing protein</fullName>
    </recommendedName>
</protein>
<organism evidence="2 3">
    <name type="scientific">Mucuna pruriens</name>
    <name type="common">Velvet bean</name>
    <name type="synonym">Dolichos pruriens</name>
    <dbReference type="NCBI Taxonomy" id="157652"/>
    <lineage>
        <taxon>Eukaryota</taxon>
        <taxon>Viridiplantae</taxon>
        <taxon>Streptophyta</taxon>
        <taxon>Embryophyta</taxon>
        <taxon>Tracheophyta</taxon>
        <taxon>Spermatophyta</taxon>
        <taxon>Magnoliopsida</taxon>
        <taxon>eudicotyledons</taxon>
        <taxon>Gunneridae</taxon>
        <taxon>Pentapetalae</taxon>
        <taxon>rosids</taxon>
        <taxon>fabids</taxon>
        <taxon>Fabales</taxon>
        <taxon>Fabaceae</taxon>
        <taxon>Papilionoideae</taxon>
        <taxon>50 kb inversion clade</taxon>
        <taxon>NPAAA clade</taxon>
        <taxon>indigoferoid/millettioid clade</taxon>
        <taxon>Phaseoleae</taxon>
        <taxon>Mucuna</taxon>
    </lineage>
</organism>
<accession>A0A371HNJ9</accession>
<gene>
    <name evidence="2" type="ORF">CR513_11915</name>
</gene>
<evidence type="ECO:0000313" key="3">
    <source>
        <dbReference type="Proteomes" id="UP000257109"/>
    </source>
</evidence>
<name>A0A371HNJ9_MUCPR</name>
<dbReference type="GO" id="GO:0007165">
    <property type="term" value="P:signal transduction"/>
    <property type="evidence" value="ECO:0007669"/>
    <property type="project" value="InterPro"/>
</dbReference>
<evidence type="ECO:0000259" key="1">
    <source>
        <dbReference type="Pfam" id="PF01582"/>
    </source>
</evidence>
<dbReference type="InterPro" id="IPR035897">
    <property type="entry name" value="Toll_tir_struct_dom_sf"/>
</dbReference>
<keyword evidence="3" id="KW-1185">Reference proteome</keyword>
<dbReference type="SUPFAM" id="SSF52200">
    <property type="entry name" value="Toll/Interleukin receptor TIR domain"/>
    <property type="match status" value="1"/>
</dbReference>
<dbReference type="Pfam" id="PF01582">
    <property type="entry name" value="TIR"/>
    <property type="match status" value="1"/>
</dbReference>
<evidence type="ECO:0000313" key="2">
    <source>
        <dbReference type="EMBL" id="RDY04371.1"/>
    </source>
</evidence>
<feature type="non-terminal residue" evidence="2">
    <location>
        <position position="1"/>
    </location>
</feature>
<sequence>MNEFRGKQWRKIAQAVDDVFINYDKVDSRGEHWFLNLLYDHLRNKGITPFLDTTSMKPGNKLFDHINTAIALRLVSLSSHVTFSMSAGKGLSLSLRNACYPPQLATPKVHASLEETKYTVGVTFDSNWTELQRKISVAAIINMLEAEDEENRNRNCDNITTAC</sequence>
<dbReference type="Proteomes" id="UP000257109">
    <property type="component" value="Unassembled WGS sequence"/>
</dbReference>
<proteinExistence type="predicted"/>
<comment type="caution">
    <text evidence="2">The sequence shown here is derived from an EMBL/GenBank/DDBJ whole genome shotgun (WGS) entry which is preliminary data.</text>
</comment>
<dbReference type="AlphaFoldDB" id="A0A371HNJ9"/>
<dbReference type="Gene3D" id="3.40.50.10140">
    <property type="entry name" value="Toll/interleukin-1 receptor homology (TIR) domain"/>
    <property type="match status" value="1"/>
</dbReference>
<dbReference type="OrthoDB" id="6078042at2759"/>
<feature type="domain" description="TIR" evidence="1">
    <location>
        <begin position="18"/>
        <end position="71"/>
    </location>
</feature>
<reference evidence="2" key="1">
    <citation type="submission" date="2018-05" db="EMBL/GenBank/DDBJ databases">
        <title>Draft genome of Mucuna pruriens seed.</title>
        <authorList>
            <person name="Nnadi N.E."/>
            <person name="Vos R."/>
            <person name="Hasami M.H."/>
            <person name="Devisetty U.K."/>
            <person name="Aguiy J.C."/>
        </authorList>
    </citation>
    <scope>NUCLEOTIDE SEQUENCE [LARGE SCALE GENOMIC DNA]</scope>
    <source>
        <strain evidence="2">JCA_2017</strain>
    </source>
</reference>